<evidence type="ECO:0000313" key="1">
    <source>
        <dbReference type="EMBL" id="SFI88906.1"/>
    </source>
</evidence>
<dbReference type="Proteomes" id="UP000199025">
    <property type="component" value="Unassembled WGS sequence"/>
</dbReference>
<gene>
    <name evidence="1" type="ORF">SAMN05421835_10267</name>
</gene>
<keyword evidence="2" id="KW-1185">Reference proteome</keyword>
<dbReference type="AlphaFoldDB" id="A0A1I3LWR9"/>
<organism evidence="1 2">
    <name type="scientific">Amycolatopsis sacchari</name>
    <dbReference type="NCBI Taxonomy" id="115433"/>
    <lineage>
        <taxon>Bacteria</taxon>
        <taxon>Bacillati</taxon>
        <taxon>Actinomycetota</taxon>
        <taxon>Actinomycetes</taxon>
        <taxon>Pseudonocardiales</taxon>
        <taxon>Pseudonocardiaceae</taxon>
        <taxon>Amycolatopsis</taxon>
    </lineage>
</organism>
<protein>
    <submittedName>
        <fullName evidence="1">Uncharacterized protein</fullName>
    </submittedName>
</protein>
<accession>A0A1I3LWR9</accession>
<dbReference type="EMBL" id="FORP01000002">
    <property type="protein sequence ID" value="SFI88906.1"/>
    <property type="molecule type" value="Genomic_DNA"/>
</dbReference>
<name>A0A1I3LWR9_9PSEU</name>
<sequence>MNNQEELALDQLDVRVWNYDKKADTYITSPELRKTLDAIMQTNVHSRWPIKDMGIISIGEPDFREYSPEEKQLCQEVRTILFISALARSGVLERGPNVGHYIATSENFSLFEQNFQPDTKYTATQDGYVVNMWHGGHDITQVQFRAPEYVPKPIVFQQDTNLLAALFTLRKKQKRLYRRIMRATDMMMQAYYNDTKLSEAARILAIASAYEILFDLPESGQRRALRDEFERLFDLPSDPRRTFVTHKDRRGKTHRANKTVKVYWANKFYELRNAIIHGSPVKSDDYVFQGAQRYFDIAVLFLYWV</sequence>
<proteinExistence type="predicted"/>
<reference evidence="1 2" key="1">
    <citation type="submission" date="2016-10" db="EMBL/GenBank/DDBJ databases">
        <authorList>
            <person name="de Groot N.N."/>
        </authorList>
    </citation>
    <scope>NUCLEOTIDE SEQUENCE [LARGE SCALE GENOMIC DNA]</scope>
    <source>
        <strain evidence="1 2">DSM 44468</strain>
    </source>
</reference>
<evidence type="ECO:0000313" key="2">
    <source>
        <dbReference type="Proteomes" id="UP000199025"/>
    </source>
</evidence>